<dbReference type="Gene3D" id="3.40.50.300">
    <property type="entry name" value="P-loop containing nucleotide triphosphate hydrolases"/>
    <property type="match status" value="1"/>
</dbReference>
<organism evidence="3 4">
    <name type="scientific">Clostridium ljungdahlii</name>
    <dbReference type="NCBI Taxonomy" id="1538"/>
    <lineage>
        <taxon>Bacteria</taxon>
        <taxon>Bacillati</taxon>
        <taxon>Bacillota</taxon>
        <taxon>Clostridia</taxon>
        <taxon>Eubacteriales</taxon>
        <taxon>Clostridiaceae</taxon>
        <taxon>Clostridium</taxon>
    </lineage>
</organism>
<evidence type="ECO:0000313" key="3">
    <source>
        <dbReference type="EMBL" id="OAA90753.1"/>
    </source>
</evidence>
<dbReference type="OrthoDB" id="2058019at2"/>
<evidence type="ECO:0000259" key="2">
    <source>
        <dbReference type="Pfam" id="PF00437"/>
    </source>
</evidence>
<dbReference type="SUPFAM" id="SSF52540">
    <property type="entry name" value="P-loop containing nucleoside triphosphate hydrolases"/>
    <property type="match status" value="1"/>
</dbReference>
<dbReference type="Proteomes" id="UP000077407">
    <property type="component" value="Unassembled WGS sequence"/>
</dbReference>
<dbReference type="Gene3D" id="3.30.450.380">
    <property type="match status" value="1"/>
</dbReference>
<dbReference type="PANTHER" id="PTHR30486:SF6">
    <property type="entry name" value="TYPE IV PILUS RETRACTATION ATPASE PILT"/>
    <property type="match status" value="1"/>
</dbReference>
<name>A0A166REV6_9CLOT</name>
<dbReference type="PANTHER" id="PTHR30486">
    <property type="entry name" value="TWITCHING MOTILITY PROTEIN PILT"/>
    <property type="match status" value="1"/>
</dbReference>
<comment type="similarity">
    <text evidence="1">Belongs to the GSP E family.</text>
</comment>
<feature type="domain" description="Bacterial type II secretion system protein E" evidence="2">
    <location>
        <begin position="93"/>
        <end position="312"/>
    </location>
</feature>
<protein>
    <submittedName>
        <fullName evidence="3">Putative conjugal transfer protein</fullName>
    </submittedName>
</protein>
<reference evidence="3 4" key="1">
    <citation type="journal article" date="2015" name="Biotechnol. Bioeng.">
        <title>Genome sequence and phenotypic characterization of Caulobacter segnis.</title>
        <authorList>
            <person name="Patel S."/>
            <person name="Fletcher B."/>
            <person name="Scott D.C."/>
            <person name="Ely B."/>
        </authorList>
    </citation>
    <scope>NUCLEOTIDE SEQUENCE [LARGE SCALE GENOMIC DNA]</scope>
    <source>
        <strain evidence="3 4">ERI-2</strain>
    </source>
</reference>
<dbReference type="PATRIC" id="fig|1538.10.peg.1564"/>
<dbReference type="Pfam" id="PF00437">
    <property type="entry name" value="T2SSE"/>
    <property type="match status" value="1"/>
</dbReference>
<dbReference type="InterPro" id="IPR027417">
    <property type="entry name" value="P-loop_NTPase"/>
</dbReference>
<dbReference type="InterPro" id="IPR001482">
    <property type="entry name" value="T2SS/T4SS_dom"/>
</dbReference>
<evidence type="ECO:0000313" key="4">
    <source>
        <dbReference type="Proteomes" id="UP000077407"/>
    </source>
</evidence>
<dbReference type="RefSeq" id="WP_063554630.1">
    <property type="nucleotide sequence ID" value="NZ_LITT01000010.1"/>
</dbReference>
<dbReference type="GO" id="GO:0016887">
    <property type="term" value="F:ATP hydrolysis activity"/>
    <property type="evidence" value="ECO:0007669"/>
    <property type="project" value="InterPro"/>
</dbReference>
<comment type="caution">
    <text evidence="3">The sequence shown here is derived from an EMBL/GenBank/DDBJ whole genome shotgun (WGS) entry which is preliminary data.</text>
</comment>
<dbReference type="InterPro" id="IPR050921">
    <property type="entry name" value="T4SS_GSP_E_ATPase"/>
</dbReference>
<dbReference type="AlphaFoldDB" id="A0A166REV6"/>
<evidence type="ECO:0000256" key="1">
    <source>
        <dbReference type="ARBA" id="ARBA00006611"/>
    </source>
</evidence>
<accession>A0A166REV6</accession>
<dbReference type="EMBL" id="LITT01000010">
    <property type="protein sequence ID" value="OAA90753.1"/>
    <property type="molecule type" value="Genomic_DNA"/>
</dbReference>
<gene>
    <name evidence="3" type="ORF">WY13_01057</name>
</gene>
<proteinExistence type="inferred from homology"/>
<sequence>MPLTVDLDDINYSHHVMDVSQKKNLNEIIDDIVDYLVKNCELMINDIEKNKKPVTLINDEILKYIKTNKISVVSENKLNTLITSINNYIWGYGPIQPFVNNKDISDIYIFNKNCVAIKKYGKLELTDVKFPTDKSLLNFCYNLAIKNGGSLSDINAKQILSDSKTQKDAILRIDIVIDPITYTGSQVEIGRLPKKKKTFEDLIKDGMLNAEIQKYLITAVRAGLNIVWTGRGGSGKTTLINSCLDYVPPDDVQLIMQESEELFTSHKATYLQKVKKKLGESDIEYTLKDLTINALIMSLDRMVIGEIKDEERLWNFSMLFIVDI</sequence>